<feature type="transmembrane region" description="Helical" evidence="2">
    <location>
        <begin position="48"/>
        <end position="71"/>
    </location>
</feature>
<feature type="non-terminal residue" evidence="3">
    <location>
        <position position="1"/>
    </location>
</feature>
<evidence type="ECO:0000256" key="1">
    <source>
        <dbReference type="SAM" id="MobiDB-lite"/>
    </source>
</evidence>
<proteinExistence type="predicted"/>
<gene>
    <name evidence="3" type="ORF">FOZ62_002796</name>
</gene>
<evidence type="ECO:0000256" key="2">
    <source>
        <dbReference type="SAM" id="Phobius"/>
    </source>
</evidence>
<dbReference type="EMBL" id="JABANM010008479">
    <property type="protein sequence ID" value="KAF4742542.1"/>
    <property type="molecule type" value="Genomic_DNA"/>
</dbReference>
<name>A0A7J6TCQ6_PEROL</name>
<keyword evidence="2" id="KW-1133">Transmembrane helix</keyword>
<comment type="caution">
    <text evidence="3">The sequence shown here is derived from an EMBL/GenBank/DDBJ whole genome shotgun (WGS) entry which is preliminary data.</text>
</comment>
<dbReference type="Proteomes" id="UP000574390">
    <property type="component" value="Unassembled WGS sequence"/>
</dbReference>
<sequence>KAATYFGCGYYATELLTMAEFTALPSNILDLDDVAETVHSLKYGTSYYILRDFCILFGMGLIWRLLTLAWLEIIVKYRRDGLDSMLPLVAHLIDYFNTKFNPVVTDPDSHRPSAPPKPSQHRETNTSETGGETTSETSGSSSFSRSISAGGVRTRRATSSQISSAV</sequence>
<feature type="compositionally biased region" description="Polar residues" evidence="1">
    <location>
        <begin position="157"/>
        <end position="166"/>
    </location>
</feature>
<accession>A0A7J6TCQ6</accession>
<keyword evidence="2" id="KW-0472">Membrane</keyword>
<evidence type="ECO:0000313" key="4">
    <source>
        <dbReference type="Proteomes" id="UP000574390"/>
    </source>
</evidence>
<protein>
    <submittedName>
        <fullName evidence="3">Uncharacterized protein</fullName>
    </submittedName>
</protein>
<organism evidence="3 4">
    <name type="scientific">Perkinsus olseni</name>
    <name type="common">Perkinsus atlanticus</name>
    <dbReference type="NCBI Taxonomy" id="32597"/>
    <lineage>
        <taxon>Eukaryota</taxon>
        <taxon>Sar</taxon>
        <taxon>Alveolata</taxon>
        <taxon>Perkinsozoa</taxon>
        <taxon>Perkinsea</taxon>
        <taxon>Perkinsida</taxon>
        <taxon>Perkinsidae</taxon>
        <taxon>Perkinsus</taxon>
    </lineage>
</organism>
<evidence type="ECO:0000313" key="3">
    <source>
        <dbReference type="EMBL" id="KAF4742542.1"/>
    </source>
</evidence>
<keyword evidence="2" id="KW-0812">Transmembrane</keyword>
<dbReference type="AlphaFoldDB" id="A0A7J6TCQ6"/>
<reference evidence="3 4" key="1">
    <citation type="submission" date="2020-04" db="EMBL/GenBank/DDBJ databases">
        <title>Perkinsus olseni comparative genomics.</title>
        <authorList>
            <person name="Bogema D.R."/>
        </authorList>
    </citation>
    <scope>NUCLEOTIDE SEQUENCE [LARGE SCALE GENOMIC DNA]</scope>
    <source>
        <strain evidence="3">ATCC PRA-205</strain>
    </source>
</reference>
<feature type="compositionally biased region" description="Low complexity" evidence="1">
    <location>
        <begin position="126"/>
        <end position="151"/>
    </location>
</feature>
<feature type="region of interest" description="Disordered" evidence="1">
    <location>
        <begin position="106"/>
        <end position="166"/>
    </location>
</feature>